<evidence type="ECO:0000313" key="2">
    <source>
        <dbReference type="Proteomes" id="UP000790377"/>
    </source>
</evidence>
<reference evidence="1" key="1">
    <citation type="journal article" date="2021" name="New Phytol.">
        <title>Evolutionary innovations through gain and loss of genes in the ectomycorrhizal Boletales.</title>
        <authorList>
            <person name="Wu G."/>
            <person name="Miyauchi S."/>
            <person name="Morin E."/>
            <person name="Kuo A."/>
            <person name="Drula E."/>
            <person name="Varga T."/>
            <person name="Kohler A."/>
            <person name="Feng B."/>
            <person name="Cao Y."/>
            <person name="Lipzen A."/>
            <person name="Daum C."/>
            <person name="Hundley H."/>
            <person name="Pangilinan J."/>
            <person name="Johnson J."/>
            <person name="Barry K."/>
            <person name="LaButti K."/>
            <person name="Ng V."/>
            <person name="Ahrendt S."/>
            <person name="Min B."/>
            <person name="Choi I.G."/>
            <person name="Park H."/>
            <person name="Plett J.M."/>
            <person name="Magnuson J."/>
            <person name="Spatafora J.W."/>
            <person name="Nagy L.G."/>
            <person name="Henrissat B."/>
            <person name="Grigoriev I.V."/>
            <person name="Yang Z.L."/>
            <person name="Xu J."/>
            <person name="Martin F.M."/>
        </authorList>
    </citation>
    <scope>NUCLEOTIDE SEQUENCE</scope>
    <source>
        <strain evidence="1">ATCC 28755</strain>
    </source>
</reference>
<accession>A0ACB8AKU5</accession>
<proteinExistence type="predicted"/>
<evidence type="ECO:0000313" key="1">
    <source>
        <dbReference type="EMBL" id="KAH7913623.1"/>
    </source>
</evidence>
<dbReference type="Proteomes" id="UP000790377">
    <property type="component" value="Unassembled WGS sequence"/>
</dbReference>
<gene>
    <name evidence="1" type="ORF">BJ138DRAFT_582906</name>
</gene>
<protein>
    <submittedName>
        <fullName evidence="1">Uncharacterized protein</fullName>
    </submittedName>
</protein>
<comment type="caution">
    <text evidence="1">The sequence shown here is derived from an EMBL/GenBank/DDBJ whole genome shotgun (WGS) entry which is preliminary data.</text>
</comment>
<keyword evidence="2" id="KW-1185">Reference proteome</keyword>
<sequence>MSRSPFAFQPSTHSTCPYCGCFHPIQVVCPFTMTHDPRIPPRPKHEPRHHQVIHDAHYFGTHPPHRAPPPSPNAHWGGPQPQHFPARVIPPVITPNPDVQPNAAAHRPWKCSVPPLAPAVAEVPSWAQAAPRPHKTPAPTSDSEDWVDKIVTILRSLGISQKDAPGPVQGHGHGREDHDAHHRERDRQRPVPARRASIKYHGEVYYPDGARTQGDGRSRARSHQHPRDRRGRSRARTRSESRVYIWNANPGVQVTIKSRRH</sequence>
<name>A0ACB8AKU5_9AGAM</name>
<dbReference type="EMBL" id="MU267627">
    <property type="protein sequence ID" value="KAH7913623.1"/>
    <property type="molecule type" value="Genomic_DNA"/>
</dbReference>
<organism evidence="1 2">
    <name type="scientific">Hygrophoropsis aurantiaca</name>
    <dbReference type="NCBI Taxonomy" id="72124"/>
    <lineage>
        <taxon>Eukaryota</taxon>
        <taxon>Fungi</taxon>
        <taxon>Dikarya</taxon>
        <taxon>Basidiomycota</taxon>
        <taxon>Agaricomycotina</taxon>
        <taxon>Agaricomycetes</taxon>
        <taxon>Agaricomycetidae</taxon>
        <taxon>Boletales</taxon>
        <taxon>Coniophorineae</taxon>
        <taxon>Hygrophoropsidaceae</taxon>
        <taxon>Hygrophoropsis</taxon>
    </lineage>
</organism>